<evidence type="ECO:0000256" key="7">
    <source>
        <dbReference type="ARBA" id="ARBA00022840"/>
    </source>
</evidence>
<keyword evidence="12" id="KW-0812">Transmembrane</keyword>
<dbReference type="Proteomes" id="UP000321362">
    <property type="component" value="Chromosome"/>
</dbReference>
<evidence type="ECO:0000256" key="9">
    <source>
        <dbReference type="ARBA" id="ARBA00064003"/>
    </source>
</evidence>
<dbReference type="SMART" id="SM00388">
    <property type="entry name" value="HisKA"/>
    <property type="match status" value="1"/>
</dbReference>
<feature type="modified residue" description="4-aspartylphosphate" evidence="11">
    <location>
        <position position="1312"/>
    </location>
</feature>
<dbReference type="Gene3D" id="2.130.10.10">
    <property type="entry name" value="YVTN repeat-like/Quinoprotein amine dehydrogenase"/>
    <property type="match status" value="2"/>
</dbReference>
<name>A0A5B8W1W4_9SPHI</name>
<dbReference type="FunFam" id="2.60.40.10:FF:000791">
    <property type="entry name" value="Two-component system sensor histidine kinase/response regulator"/>
    <property type="match status" value="1"/>
</dbReference>
<evidence type="ECO:0000256" key="11">
    <source>
        <dbReference type="PROSITE-ProRule" id="PRU00169"/>
    </source>
</evidence>
<evidence type="ECO:0000256" key="2">
    <source>
        <dbReference type="ARBA" id="ARBA00012438"/>
    </source>
</evidence>
<feature type="domain" description="Response regulatory" evidence="14">
    <location>
        <begin position="1263"/>
        <end position="1378"/>
    </location>
</feature>
<dbReference type="OrthoDB" id="9809670at2"/>
<dbReference type="SUPFAM" id="SSF47384">
    <property type="entry name" value="Homodimeric domain of signal transducing histidine kinase"/>
    <property type="match status" value="1"/>
</dbReference>
<dbReference type="CDD" id="cd00082">
    <property type="entry name" value="HisKA"/>
    <property type="match status" value="1"/>
</dbReference>
<dbReference type="SUPFAM" id="SSF52172">
    <property type="entry name" value="CheY-like"/>
    <property type="match status" value="2"/>
</dbReference>
<evidence type="ECO:0000256" key="12">
    <source>
        <dbReference type="SAM" id="Phobius"/>
    </source>
</evidence>
<keyword evidence="7" id="KW-0067">ATP-binding</keyword>
<dbReference type="GO" id="GO:0000155">
    <property type="term" value="F:phosphorelay sensor kinase activity"/>
    <property type="evidence" value="ECO:0007669"/>
    <property type="project" value="InterPro"/>
</dbReference>
<dbReference type="FunFam" id="3.30.565.10:FF:000010">
    <property type="entry name" value="Sensor histidine kinase RcsC"/>
    <property type="match status" value="1"/>
</dbReference>
<dbReference type="InterPro" id="IPR003594">
    <property type="entry name" value="HATPase_dom"/>
</dbReference>
<dbReference type="EMBL" id="CP042437">
    <property type="protein sequence ID" value="QEC78030.1"/>
    <property type="molecule type" value="Genomic_DNA"/>
</dbReference>
<dbReference type="SUPFAM" id="SSF55874">
    <property type="entry name" value="ATPase domain of HSP90 chaperone/DNA topoisomerase II/histidine kinase"/>
    <property type="match status" value="1"/>
</dbReference>
<dbReference type="PROSITE" id="PS50110">
    <property type="entry name" value="RESPONSE_REGULATORY"/>
    <property type="match status" value="2"/>
</dbReference>
<dbReference type="InterPro" id="IPR015943">
    <property type="entry name" value="WD40/YVTN_repeat-like_dom_sf"/>
</dbReference>
<evidence type="ECO:0000256" key="5">
    <source>
        <dbReference type="ARBA" id="ARBA00022741"/>
    </source>
</evidence>
<dbReference type="InterPro" id="IPR011110">
    <property type="entry name" value="Reg_prop"/>
</dbReference>
<dbReference type="Pfam" id="PF00072">
    <property type="entry name" value="Response_reg"/>
    <property type="match status" value="2"/>
</dbReference>
<organism evidence="15 16">
    <name type="scientific">Mucilaginibacter ginsenosidivorax</name>
    <dbReference type="NCBI Taxonomy" id="862126"/>
    <lineage>
        <taxon>Bacteria</taxon>
        <taxon>Pseudomonadati</taxon>
        <taxon>Bacteroidota</taxon>
        <taxon>Sphingobacteriia</taxon>
        <taxon>Sphingobacteriales</taxon>
        <taxon>Sphingobacteriaceae</taxon>
        <taxon>Mucilaginibacter</taxon>
    </lineage>
</organism>
<evidence type="ECO:0000256" key="1">
    <source>
        <dbReference type="ARBA" id="ARBA00000085"/>
    </source>
</evidence>
<accession>A0A5B8W1W4</accession>
<keyword evidence="12" id="KW-1133">Transmembrane helix</keyword>
<dbReference type="KEGG" id="mgk:FSB76_19575"/>
<dbReference type="Gene3D" id="2.60.40.10">
    <property type="entry name" value="Immunoglobulins"/>
    <property type="match status" value="1"/>
</dbReference>
<dbReference type="SMART" id="SM00387">
    <property type="entry name" value="HATPase_c"/>
    <property type="match status" value="1"/>
</dbReference>
<comment type="subunit">
    <text evidence="9">At low DSF concentrations, interacts with RpfF.</text>
</comment>
<sequence length="1386" mass="153949">MFKASQIIHLWISVFLFAGMPLACFSQNQSLKFEHIGTRDGLSQIDVSSIIQDSRGFMWIGTGNGLNRYDGYKFINYRFDLANVSSLSNNVISDLAEDKSGNIWIATKGGLNKFDRASGRFIRYLHNDRDPASLAVDVVNRLSFDSAGNLWIATQNGGLDYLDVRSNKFRHYTHSGVDSNSLSNNTVYTVFTDSHQNLWVGTAGGLNLYRPAGNNFSRFKYADTDAGASGDHIFCIYEDRAGNLYLGTISEGVFVFNPAKHTFRHVKNKDSLGNTTSVNTVNSLGQDDNGNIWIGAEHGGLSLLDASGNLFNYQHDDIDNNSIKGITINAIYKDKTGNMWLGAFGGGINLYKKATSSFALYQHNSSPKSLSSNFVLDLFEDRDKNIWVGTDGGGLNLFNRSTGSFRHYKQPPAGKNGIAGNYVLTTTQHPDGNLWIGTWGDGFSIFNPKTGIFKNYKVNPAKPDGPGGNNIYSILHTKDQNTWLGTFNDGLDFYDHKTGKFKHFRYDAHNPQSISSNRIYDLCEDRNGNLWIGTNDNGLDMLDSKTGVFTHFRHQDGRNSLSSNTVTDIFLDSKGKLWLCTISGLNLFDPVTKHFTVFTKKDGLASDIIYAIKEDGAGNFWASTNNGISMYNPVTRMFKNYTTEDGLQGDDFKPHSALKTSDGEIFFGGINGFNAFYPARIVGPAPFSPVVITSFLIFNKPISTVLRADDANALKQDIADTRSITLSYRQSDISMEYAALDFASADRKKYAFILQNYDSQWSEVGSRNTASYTNLPAGEYYFKIKYQNSAGQWSPVTTALKITIVPPFWLTWWFKLLAVIVLASAIYGLFRYRVRSIKLRQLVLERQVQERTELLAKMTIDEHKARMEAERANAAKSLFMATMSHEIRTPMNGVVGMAMLLSGTQLTPEQEEYTETIKNCGDALLSVINDILDFSKIESGKMELDENDFDLRNCIEGTLDVFAGGAFKPNLELLYQIAPDVPAVVFGDELRLRQVLLNLVSNAVKFTVRGEIVINVSMIPGYNQDFALSFSVRDTGIGIPAEKLDKLFQAFSQVDSGTTRKYGGSGLGLTISKRLIELMGGDIKVESEFGKGTTFCFHIKSAKGNESSIAEHLESHTGLQEKHILIVDDNEAGRGVLQAQLAQWEFDATAVASASEALEILAVNDKTDLVLADFNMPEMDGFQMTRRIRAGYPAMRVILLGPASHEQYKKEPGLFNAVVAKPVKYHVLYNAIINQLKKVDVAHEPHVRGNLFTVAFARQYPIDILIAEDNLINQKLAVRILTKMGYAPDVAPNGLAVLESLAHKNYGLIFMDVQMPEMDGLEATKLIRLENAHQPVIVAMTANAMPEDRGACLAAGMDDYLSKPIKVDEILSVIEKWWKKTKDHQG</sequence>
<dbReference type="Pfam" id="PF07495">
    <property type="entry name" value="Y_Y_Y"/>
    <property type="match status" value="1"/>
</dbReference>
<dbReference type="Gene3D" id="1.10.287.130">
    <property type="match status" value="1"/>
</dbReference>
<dbReference type="InterPro" id="IPR001789">
    <property type="entry name" value="Sig_transdc_resp-reg_receiver"/>
</dbReference>
<keyword evidence="16" id="KW-1185">Reference proteome</keyword>
<dbReference type="RefSeq" id="WP_147056299.1">
    <property type="nucleotide sequence ID" value="NZ_CP042437.1"/>
</dbReference>
<dbReference type="InterPro" id="IPR036890">
    <property type="entry name" value="HATPase_C_sf"/>
</dbReference>
<dbReference type="SUPFAM" id="SSF63829">
    <property type="entry name" value="Calcium-dependent phosphotriesterase"/>
    <property type="match status" value="4"/>
</dbReference>
<dbReference type="Pfam" id="PF02518">
    <property type="entry name" value="HATPase_c"/>
    <property type="match status" value="1"/>
</dbReference>
<dbReference type="InterPro" id="IPR004358">
    <property type="entry name" value="Sig_transdc_His_kin-like_C"/>
</dbReference>
<dbReference type="Pfam" id="PF00512">
    <property type="entry name" value="HisKA"/>
    <property type="match status" value="1"/>
</dbReference>
<dbReference type="Pfam" id="PF07494">
    <property type="entry name" value="Reg_prop"/>
    <property type="match status" value="8"/>
</dbReference>
<evidence type="ECO:0000313" key="15">
    <source>
        <dbReference type="EMBL" id="QEC78030.1"/>
    </source>
</evidence>
<dbReference type="GO" id="GO:0005524">
    <property type="term" value="F:ATP binding"/>
    <property type="evidence" value="ECO:0007669"/>
    <property type="project" value="UniProtKB-KW"/>
</dbReference>
<dbReference type="InterPro" id="IPR003661">
    <property type="entry name" value="HisK_dim/P_dom"/>
</dbReference>
<gene>
    <name evidence="15" type="ORF">FSB76_19575</name>
</gene>
<dbReference type="InterPro" id="IPR005467">
    <property type="entry name" value="His_kinase_dom"/>
</dbReference>
<dbReference type="Gene3D" id="3.40.50.2300">
    <property type="match status" value="2"/>
</dbReference>
<evidence type="ECO:0000256" key="8">
    <source>
        <dbReference type="ARBA" id="ARBA00023012"/>
    </source>
</evidence>
<dbReference type="EC" id="2.7.13.3" evidence="2"/>
<protein>
    <recommendedName>
        <fullName evidence="10">Sensory/regulatory protein RpfC</fullName>
        <ecNumber evidence="2">2.7.13.3</ecNumber>
    </recommendedName>
</protein>
<dbReference type="PANTHER" id="PTHR43547">
    <property type="entry name" value="TWO-COMPONENT HISTIDINE KINASE"/>
    <property type="match status" value="1"/>
</dbReference>
<comment type="catalytic activity">
    <reaction evidence="1">
        <text>ATP + protein L-histidine = ADP + protein N-phospho-L-histidine.</text>
        <dbReference type="EC" id="2.7.13.3"/>
    </reaction>
</comment>
<dbReference type="CDD" id="cd16922">
    <property type="entry name" value="HATPase_EvgS-ArcB-TorS-like"/>
    <property type="match status" value="1"/>
</dbReference>
<keyword evidence="12" id="KW-0472">Membrane</keyword>
<dbReference type="Gene3D" id="3.30.565.10">
    <property type="entry name" value="Histidine kinase-like ATPase, C-terminal domain"/>
    <property type="match status" value="1"/>
</dbReference>
<evidence type="ECO:0000256" key="3">
    <source>
        <dbReference type="ARBA" id="ARBA00022553"/>
    </source>
</evidence>
<feature type="domain" description="Histidine kinase" evidence="13">
    <location>
        <begin position="882"/>
        <end position="1103"/>
    </location>
</feature>
<feature type="modified residue" description="4-aspartylphosphate" evidence="11">
    <location>
        <position position="1173"/>
    </location>
</feature>
<keyword evidence="8" id="KW-0902">Two-component regulatory system</keyword>
<reference evidence="15 16" key="1">
    <citation type="journal article" date="2013" name="J. Microbiol.">
        <title>Mucilaginibacter ginsenosidivorax sp. nov., with ginsenoside converting activity isolated from sediment.</title>
        <authorList>
            <person name="Kim J.K."/>
            <person name="Choi T.E."/>
            <person name="Liu Q.M."/>
            <person name="Park H.Y."/>
            <person name="Yi T.H."/>
            <person name="Yoon M.H."/>
            <person name="Kim S.C."/>
            <person name="Im W.T."/>
        </authorList>
    </citation>
    <scope>NUCLEOTIDE SEQUENCE [LARGE SCALE GENOMIC DNA]</scope>
    <source>
        <strain evidence="15 16">KHI28</strain>
    </source>
</reference>
<dbReference type="PANTHER" id="PTHR43547:SF2">
    <property type="entry name" value="HYBRID SIGNAL TRANSDUCTION HISTIDINE KINASE C"/>
    <property type="match status" value="1"/>
</dbReference>
<dbReference type="InterPro" id="IPR011123">
    <property type="entry name" value="Y_Y_Y"/>
</dbReference>
<evidence type="ECO:0000256" key="4">
    <source>
        <dbReference type="ARBA" id="ARBA00022679"/>
    </source>
</evidence>
<dbReference type="CDD" id="cd17546">
    <property type="entry name" value="REC_hyHK_CKI1_RcsC-like"/>
    <property type="match status" value="2"/>
</dbReference>
<keyword evidence="4" id="KW-0808">Transferase</keyword>
<keyword evidence="5" id="KW-0547">Nucleotide-binding</keyword>
<feature type="transmembrane region" description="Helical" evidence="12">
    <location>
        <begin position="809"/>
        <end position="830"/>
    </location>
</feature>
<evidence type="ECO:0000259" key="13">
    <source>
        <dbReference type="PROSITE" id="PS50109"/>
    </source>
</evidence>
<proteinExistence type="predicted"/>
<dbReference type="InterPro" id="IPR011006">
    <property type="entry name" value="CheY-like_superfamily"/>
</dbReference>
<dbReference type="InterPro" id="IPR036097">
    <property type="entry name" value="HisK_dim/P_sf"/>
</dbReference>
<feature type="domain" description="Response regulatory" evidence="14">
    <location>
        <begin position="1123"/>
        <end position="1236"/>
    </location>
</feature>
<evidence type="ECO:0000259" key="14">
    <source>
        <dbReference type="PROSITE" id="PS50110"/>
    </source>
</evidence>
<evidence type="ECO:0000313" key="16">
    <source>
        <dbReference type="Proteomes" id="UP000321362"/>
    </source>
</evidence>
<dbReference type="InterPro" id="IPR013783">
    <property type="entry name" value="Ig-like_fold"/>
</dbReference>
<keyword evidence="3 11" id="KW-0597">Phosphoprotein</keyword>
<evidence type="ECO:0000256" key="6">
    <source>
        <dbReference type="ARBA" id="ARBA00022777"/>
    </source>
</evidence>
<dbReference type="FunFam" id="1.10.287.130:FF:000002">
    <property type="entry name" value="Two-component osmosensing histidine kinase"/>
    <property type="match status" value="1"/>
</dbReference>
<evidence type="ECO:0000256" key="10">
    <source>
        <dbReference type="ARBA" id="ARBA00068150"/>
    </source>
</evidence>
<dbReference type="PROSITE" id="PS50109">
    <property type="entry name" value="HIS_KIN"/>
    <property type="match status" value="1"/>
</dbReference>
<dbReference type="PRINTS" id="PR00344">
    <property type="entry name" value="BCTRLSENSOR"/>
</dbReference>
<keyword evidence="6" id="KW-0418">Kinase</keyword>
<dbReference type="SMART" id="SM00448">
    <property type="entry name" value="REC"/>
    <property type="match status" value="2"/>
</dbReference>